<name>A0ABV0EA98_9BURK</name>
<reference evidence="1 2" key="1">
    <citation type="submission" date="2024-01" db="EMBL/GenBank/DDBJ databases">
        <title>The diversity of rhizobia nodulating Mimosa spp. in eleven states of Brazil covering several biomes is determined by host plant, location, and edaphic factors.</title>
        <authorList>
            <person name="Rouws L."/>
            <person name="Barauna A."/>
            <person name="Beukes C."/>
            <person name="De Faria S.M."/>
            <person name="Gross E."/>
            <person name="Dos Reis Junior F.B."/>
            <person name="Simon M."/>
            <person name="Maluk M."/>
            <person name="Odee D.W."/>
            <person name="Kenicer G."/>
            <person name="Young J.P.W."/>
            <person name="Reis V.M."/>
            <person name="Zilli J."/>
            <person name="James E.K."/>
        </authorList>
    </citation>
    <scope>NUCLEOTIDE SEQUENCE [LARGE SCALE GENOMIC DNA]</scope>
    <source>
        <strain evidence="1 2">JHI1651</strain>
    </source>
</reference>
<dbReference type="RefSeq" id="WP_146174481.1">
    <property type="nucleotide sequence ID" value="NZ_CADFFM010000015.1"/>
</dbReference>
<dbReference type="Proteomes" id="UP001462961">
    <property type="component" value="Unassembled WGS sequence"/>
</dbReference>
<protein>
    <submittedName>
        <fullName evidence="1">Uncharacterized protein</fullName>
    </submittedName>
</protein>
<dbReference type="EMBL" id="JAYLVJ010000079">
    <property type="protein sequence ID" value="MEO1759476.1"/>
    <property type="molecule type" value="Genomic_DNA"/>
</dbReference>
<comment type="caution">
    <text evidence="1">The sequence shown here is derived from an EMBL/GenBank/DDBJ whole genome shotgun (WGS) entry which is preliminary data.</text>
</comment>
<accession>A0ABV0EA98</accession>
<evidence type="ECO:0000313" key="2">
    <source>
        <dbReference type="Proteomes" id="UP001462961"/>
    </source>
</evidence>
<keyword evidence="2" id="KW-1185">Reference proteome</keyword>
<gene>
    <name evidence="1" type="ORF">VOI32_37045</name>
</gene>
<evidence type="ECO:0000313" key="1">
    <source>
        <dbReference type="EMBL" id="MEO1759476.1"/>
    </source>
</evidence>
<sequence>MSQLLREVNKTRLFGSKKPLRVYVKRDNFPIGEANRQSRLILVIGKIDGKELIARQAPLENGK</sequence>
<proteinExistence type="predicted"/>
<organism evidence="1 2">
    <name type="scientific">Paraburkholderia caribensis</name>
    <dbReference type="NCBI Taxonomy" id="75105"/>
    <lineage>
        <taxon>Bacteria</taxon>
        <taxon>Pseudomonadati</taxon>
        <taxon>Pseudomonadota</taxon>
        <taxon>Betaproteobacteria</taxon>
        <taxon>Burkholderiales</taxon>
        <taxon>Burkholderiaceae</taxon>
        <taxon>Paraburkholderia</taxon>
    </lineage>
</organism>